<evidence type="ECO:0000313" key="3">
    <source>
        <dbReference type="Proteomes" id="UP001066276"/>
    </source>
</evidence>
<evidence type="ECO:0000256" key="1">
    <source>
        <dbReference type="SAM" id="MobiDB-lite"/>
    </source>
</evidence>
<proteinExistence type="predicted"/>
<comment type="caution">
    <text evidence="2">The sequence shown here is derived from an EMBL/GenBank/DDBJ whole genome shotgun (WGS) entry which is preliminary data.</text>
</comment>
<organism evidence="2 3">
    <name type="scientific">Pleurodeles waltl</name>
    <name type="common">Iberian ribbed newt</name>
    <dbReference type="NCBI Taxonomy" id="8319"/>
    <lineage>
        <taxon>Eukaryota</taxon>
        <taxon>Metazoa</taxon>
        <taxon>Chordata</taxon>
        <taxon>Craniata</taxon>
        <taxon>Vertebrata</taxon>
        <taxon>Euteleostomi</taxon>
        <taxon>Amphibia</taxon>
        <taxon>Batrachia</taxon>
        <taxon>Caudata</taxon>
        <taxon>Salamandroidea</taxon>
        <taxon>Salamandridae</taxon>
        <taxon>Pleurodelinae</taxon>
        <taxon>Pleurodeles</taxon>
    </lineage>
</organism>
<feature type="compositionally biased region" description="Basic and acidic residues" evidence="1">
    <location>
        <begin position="87"/>
        <end position="106"/>
    </location>
</feature>
<keyword evidence="3" id="KW-1185">Reference proteome</keyword>
<feature type="region of interest" description="Disordered" evidence="1">
    <location>
        <begin position="1"/>
        <end position="106"/>
    </location>
</feature>
<protein>
    <submittedName>
        <fullName evidence="2">Uncharacterized protein</fullName>
    </submittedName>
</protein>
<feature type="compositionally biased region" description="Acidic residues" evidence="1">
    <location>
        <begin position="77"/>
        <end position="86"/>
    </location>
</feature>
<evidence type="ECO:0000313" key="2">
    <source>
        <dbReference type="EMBL" id="KAJ1209492.1"/>
    </source>
</evidence>
<feature type="compositionally biased region" description="Basic and acidic residues" evidence="1">
    <location>
        <begin position="20"/>
        <end position="61"/>
    </location>
</feature>
<dbReference type="AlphaFoldDB" id="A0AAV7WA61"/>
<dbReference type="EMBL" id="JANPWB010000002">
    <property type="protein sequence ID" value="KAJ1209492.1"/>
    <property type="molecule type" value="Genomic_DNA"/>
</dbReference>
<accession>A0AAV7WA61</accession>
<dbReference type="Proteomes" id="UP001066276">
    <property type="component" value="Chromosome 1_2"/>
</dbReference>
<name>A0AAV7WA61_PLEWA</name>
<reference evidence="2" key="1">
    <citation type="journal article" date="2022" name="bioRxiv">
        <title>Sequencing and chromosome-scale assembly of the giantPleurodeles waltlgenome.</title>
        <authorList>
            <person name="Brown T."/>
            <person name="Elewa A."/>
            <person name="Iarovenko S."/>
            <person name="Subramanian E."/>
            <person name="Araus A.J."/>
            <person name="Petzold A."/>
            <person name="Susuki M."/>
            <person name="Suzuki K.-i.T."/>
            <person name="Hayashi T."/>
            <person name="Toyoda A."/>
            <person name="Oliveira C."/>
            <person name="Osipova E."/>
            <person name="Leigh N.D."/>
            <person name="Simon A."/>
            <person name="Yun M.H."/>
        </authorList>
    </citation>
    <scope>NUCLEOTIDE SEQUENCE</scope>
    <source>
        <strain evidence="2">20211129_DDA</strain>
        <tissue evidence="2">Liver</tissue>
    </source>
</reference>
<sequence>MTANQVRSGGGHNNGGEVLEEGRDREDECGMRRTEIGKMECGHRKSLQQKKERQRSEEPRWRNRVKAIKWGGGDNNGGEDPEEDRDREDSVRHEEEGDWEDRVLHEEDGERYDGVWLEKELAAEGGETDIIRT</sequence>
<gene>
    <name evidence="2" type="ORF">NDU88_004870</name>
</gene>